<evidence type="ECO:0000313" key="5">
    <source>
        <dbReference type="EMBL" id="KAK8017428.1"/>
    </source>
</evidence>
<dbReference type="Gene3D" id="2.170.260.10">
    <property type="entry name" value="paz domain"/>
    <property type="match status" value="1"/>
</dbReference>
<dbReference type="PANTHER" id="PTHR22891">
    <property type="entry name" value="EUKARYOTIC TRANSLATION INITIATION FACTOR 2C"/>
    <property type="match status" value="1"/>
</dbReference>
<dbReference type="Pfam" id="PF02171">
    <property type="entry name" value="Piwi"/>
    <property type="match status" value="1"/>
</dbReference>
<dbReference type="Pfam" id="PF16488">
    <property type="entry name" value="ArgoL2"/>
    <property type="match status" value="1"/>
</dbReference>
<dbReference type="InterPro" id="IPR045246">
    <property type="entry name" value="Piwi_ago-like"/>
</dbReference>
<dbReference type="InterPro" id="IPR012337">
    <property type="entry name" value="RNaseH-like_sf"/>
</dbReference>
<accession>A0ABR1RR29</accession>
<dbReference type="CDD" id="cd04657">
    <property type="entry name" value="Piwi_ago-like"/>
    <property type="match status" value="1"/>
</dbReference>
<sequence>PSTKSNITSKMSGFNQQGNGPRHAAIERVAGMNLDGASDRGSASGSPSRGSHHSRSGSNAGSQSGSQAGEGSRSRSGSTASGPGKQQSPFPPGTGVDPARMGGDGREPLTDEQLIGKRIDLPAEAYKKFDGSFTQFAKRPGFSTDGKGIQVQVNIFPVTKWPTGDIVQYDVNVSPNEKDSRALVRKVWESAPVQAALKKTGSKWLFDGHKIACALRSTAKFPRGEERIAVDLDRLAGKEPRPGKTGVYYIQIRQAASIRMQVLQDYLHRKCDWDKSVLQCMNFLDHLLRQYPGETQISIKRNFYSKQDNPMRLDSYTDVRKGTYSAFRLSETNNSSKGSGLAVNVDVANTAFWNNMGTLADTARAMLSNPQAQNEKQLIPWPKMAEILRPVQARDRNGNIVWQQSEPFQKLRRLAKLKISVNHRGKDQSDKVYTIKRIVFEQNMANWGADAQHFTFQRKNKDGKLDPPITIHNYFMQKYKARLQYPDLPLIETMRDGVYPMEACRLQPFQRYTYKLDPEQTSKMIKFAVTRPIQRSAAIKNCVTGLHWESDPYFKQYGLQIAQQMLITPARLLQNPEVHFAGSKINPGMTGRWDLRGKKFLEPNPVPIQSWAFIGVGSNDGYTVQEDALKNFAQTFKRTYGQHGGVIKKDPFVKVYPFNVPYPQMCEQAYKECGQHFKATPQVIFFVVSTRNSLVYERIKKNMDCRFCTVSQVMLADHVRKANPQYCGNVAMKVNAKLGGVTCRAAPMGVTSPMPYYSVPTMIIGLDVSHAAPGSGRPSMAAMTVSTDKTATRYAASVQTNGYRDEIVDGINMRFLLARLLKYWINTNKCHPKHIYFFRDGVAEGQFGQVIDKEIKEIKRIFRDAGCEIPRVTVMIATKRHHIRFFPNPQDKGSADKNANPLPGTVVEHDATHPFHWDFYLSSHVAIQGTARPVHYQVILDEANCNPNDLQRMLYHHCYQYQRSTTPVSLHPAVYYSHLASVRAASHEDIAASQKELPSGKAGFPLAKAPSTVYGSGGQNREAPPLLAMENPIADKVNIAHINTTMWYV</sequence>
<dbReference type="InterPro" id="IPR003165">
    <property type="entry name" value="Piwi"/>
</dbReference>
<gene>
    <name evidence="5" type="ORF">PG993_013754</name>
</gene>
<reference evidence="5 6" key="1">
    <citation type="submission" date="2023-01" db="EMBL/GenBank/DDBJ databases">
        <title>Analysis of 21 Apiospora genomes using comparative genomics revels a genus with tremendous synthesis potential of carbohydrate active enzymes and secondary metabolites.</title>
        <authorList>
            <person name="Sorensen T."/>
        </authorList>
    </citation>
    <scope>NUCLEOTIDE SEQUENCE [LARGE SCALE GENOMIC DNA]</scope>
    <source>
        <strain evidence="5 6">CBS 33761</strain>
    </source>
</reference>
<feature type="compositionally biased region" description="Low complexity" evidence="2">
    <location>
        <begin position="56"/>
        <end position="84"/>
    </location>
</feature>
<evidence type="ECO:0000256" key="2">
    <source>
        <dbReference type="SAM" id="MobiDB-lite"/>
    </source>
</evidence>
<dbReference type="CDD" id="cd02846">
    <property type="entry name" value="PAZ_argonaute_like"/>
    <property type="match status" value="1"/>
</dbReference>
<dbReference type="Proteomes" id="UP001444661">
    <property type="component" value="Unassembled WGS sequence"/>
</dbReference>
<feature type="compositionally biased region" description="Polar residues" evidence="2">
    <location>
        <begin position="1"/>
        <end position="19"/>
    </location>
</feature>
<dbReference type="InterPro" id="IPR036397">
    <property type="entry name" value="RNaseH_sf"/>
</dbReference>
<dbReference type="InterPro" id="IPR036085">
    <property type="entry name" value="PAZ_dom_sf"/>
</dbReference>
<dbReference type="SMART" id="SM00950">
    <property type="entry name" value="Piwi"/>
    <property type="match status" value="1"/>
</dbReference>
<feature type="domain" description="Piwi" evidence="4">
    <location>
        <begin position="683"/>
        <end position="989"/>
    </location>
</feature>
<evidence type="ECO:0000256" key="1">
    <source>
        <dbReference type="RuleBase" id="RU361178"/>
    </source>
</evidence>
<dbReference type="Pfam" id="PF16486">
    <property type="entry name" value="ArgoN"/>
    <property type="match status" value="1"/>
</dbReference>
<dbReference type="SUPFAM" id="SSF53098">
    <property type="entry name" value="Ribonuclease H-like"/>
    <property type="match status" value="1"/>
</dbReference>
<dbReference type="Pfam" id="PF08699">
    <property type="entry name" value="ArgoL1"/>
    <property type="match status" value="1"/>
</dbReference>
<dbReference type="InterPro" id="IPR014811">
    <property type="entry name" value="ArgoL1"/>
</dbReference>
<dbReference type="Pfam" id="PF16487">
    <property type="entry name" value="ArgoMid"/>
    <property type="match status" value="1"/>
</dbReference>
<dbReference type="SMART" id="SM00949">
    <property type="entry name" value="PAZ"/>
    <property type="match status" value="1"/>
</dbReference>
<feature type="region of interest" description="Disordered" evidence="2">
    <location>
        <begin position="1"/>
        <end position="112"/>
    </location>
</feature>
<keyword evidence="6" id="KW-1185">Reference proteome</keyword>
<protein>
    <submittedName>
        <fullName evidence="5">Uncharacterized protein</fullName>
    </submittedName>
</protein>
<evidence type="ECO:0000259" key="4">
    <source>
        <dbReference type="PROSITE" id="PS50822"/>
    </source>
</evidence>
<dbReference type="PROSITE" id="PS50822">
    <property type="entry name" value="PIWI"/>
    <property type="match status" value="1"/>
</dbReference>
<dbReference type="SUPFAM" id="SSF101690">
    <property type="entry name" value="PAZ domain"/>
    <property type="match status" value="1"/>
</dbReference>
<dbReference type="InterPro" id="IPR032472">
    <property type="entry name" value="ArgoL2"/>
</dbReference>
<dbReference type="InterPro" id="IPR032473">
    <property type="entry name" value="Argonaute_Mid_dom"/>
</dbReference>
<comment type="similarity">
    <text evidence="1">Belongs to the argonaute family.</text>
</comment>
<dbReference type="InterPro" id="IPR003100">
    <property type="entry name" value="PAZ_dom"/>
</dbReference>
<feature type="compositionally biased region" description="Basic and acidic residues" evidence="2">
    <location>
        <begin position="103"/>
        <end position="112"/>
    </location>
</feature>
<dbReference type="Gene3D" id="3.40.50.2300">
    <property type="match status" value="1"/>
</dbReference>
<proteinExistence type="inferred from homology"/>
<dbReference type="Pfam" id="PF02170">
    <property type="entry name" value="PAZ"/>
    <property type="match status" value="1"/>
</dbReference>
<comment type="caution">
    <text evidence="5">The sequence shown here is derived from an EMBL/GenBank/DDBJ whole genome shotgun (WGS) entry which is preliminary data.</text>
</comment>
<organism evidence="5 6">
    <name type="scientific">Apiospora rasikravindrae</name>
    <dbReference type="NCBI Taxonomy" id="990691"/>
    <lineage>
        <taxon>Eukaryota</taxon>
        <taxon>Fungi</taxon>
        <taxon>Dikarya</taxon>
        <taxon>Ascomycota</taxon>
        <taxon>Pezizomycotina</taxon>
        <taxon>Sordariomycetes</taxon>
        <taxon>Xylariomycetidae</taxon>
        <taxon>Amphisphaeriales</taxon>
        <taxon>Apiosporaceae</taxon>
        <taxon>Apiospora</taxon>
    </lineage>
</organism>
<evidence type="ECO:0000259" key="3">
    <source>
        <dbReference type="PROSITE" id="PS50821"/>
    </source>
</evidence>
<dbReference type="Gene3D" id="3.30.420.10">
    <property type="entry name" value="Ribonuclease H-like superfamily/Ribonuclease H"/>
    <property type="match status" value="1"/>
</dbReference>
<feature type="non-terminal residue" evidence="5">
    <location>
        <position position="1"/>
    </location>
</feature>
<evidence type="ECO:0000313" key="6">
    <source>
        <dbReference type="Proteomes" id="UP001444661"/>
    </source>
</evidence>
<dbReference type="SMART" id="SM01163">
    <property type="entry name" value="DUF1785"/>
    <property type="match status" value="1"/>
</dbReference>
<dbReference type="InterPro" id="IPR032474">
    <property type="entry name" value="Argonaute_N"/>
</dbReference>
<feature type="compositionally biased region" description="Low complexity" evidence="2">
    <location>
        <begin position="39"/>
        <end position="49"/>
    </location>
</feature>
<dbReference type="EMBL" id="JAQQWK010000013">
    <property type="protein sequence ID" value="KAK8017428.1"/>
    <property type="molecule type" value="Genomic_DNA"/>
</dbReference>
<name>A0ABR1RR29_9PEZI</name>
<feature type="domain" description="PAZ" evidence="3">
    <location>
        <begin position="400"/>
        <end position="508"/>
    </location>
</feature>
<dbReference type="PROSITE" id="PS50821">
    <property type="entry name" value="PAZ"/>
    <property type="match status" value="1"/>
</dbReference>